<protein>
    <submittedName>
        <fullName evidence="1">Uncharacterized protein</fullName>
    </submittedName>
</protein>
<dbReference type="EMBL" id="CP144696">
    <property type="protein sequence ID" value="WVZ09607.1"/>
    <property type="molecule type" value="Genomic_DNA"/>
</dbReference>
<sequence length="138" mass="15821">LHKYLHSTTKPQHQVQSRFLLDVIISKGSPIFQLLPSKDKPLLVWWNSLFVLDLCLDIINGIRAFNFQSNGLSCQRLYKNLHSTTKPQNQVQGRFFLDVVIRKGPSIFKLFPGKDKPLLVWGDTLLILNLGFHIINGI</sequence>
<dbReference type="AlphaFoldDB" id="A0AAQ3NJ10"/>
<dbReference type="Proteomes" id="UP001374535">
    <property type="component" value="Chromosome 5"/>
</dbReference>
<gene>
    <name evidence="1" type="ORF">V8G54_014137</name>
</gene>
<evidence type="ECO:0000313" key="1">
    <source>
        <dbReference type="EMBL" id="WVZ09607.1"/>
    </source>
</evidence>
<accession>A0AAQ3NJ10</accession>
<reference evidence="1 2" key="1">
    <citation type="journal article" date="2023" name="Life. Sci Alliance">
        <title>Evolutionary insights into 3D genome organization and epigenetic landscape of Vigna mungo.</title>
        <authorList>
            <person name="Junaid A."/>
            <person name="Singh B."/>
            <person name="Bhatia S."/>
        </authorList>
    </citation>
    <scope>NUCLEOTIDE SEQUENCE [LARGE SCALE GENOMIC DNA]</scope>
    <source>
        <strain evidence="1">Urdbean</strain>
    </source>
</reference>
<proteinExistence type="predicted"/>
<keyword evidence="2" id="KW-1185">Reference proteome</keyword>
<evidence type="ECO:0000313" key="2">
    <source>
        <dbReference type="Proteomes" id="UP001374535"/>
    </source>
</evidence>
<organism evidence="1 2">
    <name type="scientific">Vigna mungo</name>
    <name type="common">Black gram</name>
    <name type="synonym">Phaseolus mungo</name>
    <dbReference type="NCBI Taxonomy" id="3915"/>
    <lineage>
        <taxon>Eukaryota</taxon>
        <taxon>Viridiplantae</taxon>
        <taxon>Streptophyta</taxon>
        <taxon>Embryophyta</taxon>
        <taxon>Tracheophyta</taxon>
        <taxon>Spermatophyta</taxon>
        <taxon>Magnoliopsida</taxon>
        <taxon>eudicotyledons</taxon>
        <taxon>Gunneridae</taxon>
        <taxon>Pentapetalae</taxon>
        <taxon>rosids</taxon>
        <taxon>fabids</taxon>
        <taxon>Fabales</taxon>
        <taxon>Fabaceae</taxon>
        <taxon>Papilionoideae</taxon>
        <taxon>50 kb inversion clade</taxon>
        <taxon>NPAAA clade</taxon>
        <taxon>indigoferoid/millettioid clade</taxon>
        <taxon>Phaseoleae</taxon>
        <taxon>Vigna</taxon>
    </lineage>
</organism>
<feature type="non-terminal residue" evidence="1">
    <location>
        <position position="1"/>
    </location>
</feature>
<name>A0AAQ3NJ10_VIGMU</name>